<comment type="caution">
    <text evidence="4">The sequence shown here is derived from an EMBL/GenBank/DDBJ whole genome shotgun (WGS) entry which is preliminary data.</text>
</comment>
<dbReference type="PATRIC" id="fig|1502723.3.peg.5252"/>
<dbReference type="InterPro" id="IPR036188">
    <property type="entry name" value="FAD/NAD-bd_sf"/>
</dbReference>
<keyword evidence="5" id="KW-1185">Reference proteome</keyword>
<dbReference type="Gene3D" id="3.30.70.2450">
    <property type="match status" value="1"/>
</dbReference>
<feature type="compositionally biased region" description="Low complexity" evidence="2">
    <location>
        <begin position="138"/>
        <end position="147"/>
    </location>
</feature>
<dbReference type="SUPFAM" id="SSF51905">
    <property type="entry name" value="FAD/NAD(P)-binding domain"/>
    <property type="match status" value="1"/>
</dbReference>
<feature type="region of interest" description="Disordered" evidence="2">
    <location>
        <begin position="394"/>
        <end position="413"/>
    </location>
</feature>
<dbReference type="Pfam" id="PF01494">
    <property type="entry name" value="FAD_binding_3"/>
    <property type="match status" value="1"/>
</dbReference>
<proteinExistence type="predicted"/>
<dbReference type="Proteomes" id="UP000032545">
    <property type="component" value="Unassembled WGS sequence"/>
</dbReference>
<dbReference type="Gene3D" id="3.50.50.60">
    <property type="entry name" value="FAD/NAD(P)-binding domain"/>
    <property type="match status" value="1"/>
</dbReference>
<feature type="region of interest" description="Disordered" evidence="2">
    <location>
        <begin position="138"/>
        <end position="161"/>
    </location>
</feature>
<feature type="domain" description="FAD-binding" evidence="3">
    <location>
        <begin position="8"/>
        <end position="354"/>
    </location>
</feature>
<dbReference type="NCBIfam" id="NF004829">
    <property type="entry name" value="PRK06183.1-3"/>
    <property type="match status" value="1"/>
</dbReference>
<dbReference type="InterPro" id="IPR050631">
    <property type="entry name" value="PheA/TfdB_FAD_monoxygenase"/>
</dbReference>
<dbReference type="EC" id="1.14.13.127" evidence="4"/>
<dbReference type="InterPro" id="IPR002938">
    <property type="entry name" value="FAD-bd"/>
</dbReference>
<evidence type="ECO:0000256" key="1">
    <source>
        <dbReference type="ARBA" id="ARBA00023002"/>
    </source>
</evidence>
<dbReference type="PANTHER" id="PTHR43476:SF3">
    <property type="entry name" value="FAD-BINDING MONOOXYGENASE"/>
    <property type="match status" value="1"/>
</dbReference>
<gene>
    <name evidence="4" type="ORF">FF36_05055</name>
</gene>
<evidence type="ECO:0000259" key="3">
    <source>
        <dbReference type="Pfam" id="PF01494"/>
    </source>
</evidence>
<reference evidence="4 5" key="2">
    <citation type="journal article" date="2016" name="Genome Announc.">
        <title>Permanent Draft Genome Sequences for Two Variants of Frankia sp. Strain CpI1, the First Frankia Strain Isolated from Root Nodules of Comptonia peregrina.</title>
        <authorList>
            <person name="Oshone R."/>
            <person name="Hurst S.G.IV."/>
            <person name="Abebe-Akele F."/>
            <person name="Simpson S."/>
            <person name="Morris K."/>
            <person name="Thomas W.K."/>
            <person name="Tisa L.S."/>
        </authorList>
    </citation>
    <scope>NUCLEOTIDE SEQUENCE [LARGE SCALE GENOMIC DNA]</scope>
    <source>
        <strain evidence="5">CpI1-S</strain>
    </source>
</reference>
<evidence type="ECO:0000256" key="2">
    <source>
        <dbReference type="SAM" id="MobiDB-lite"/>
    </source>
</evidence>
<dbReference type="RefSeq" id="WP_242422813.1">
    <property type="nucleotide sequence ID" value="NZ_JYFN01000055.1"/>
</dbReference>
<keyword evidence="1 4" id="KW-0560">Oxidoreductase</keyword>
<dbReference type="PRINTS" id="PR00420">
    <property type="entry name" value="RNGMNOXGNASE"/>
</dbReference>
<dbReference type="GO" id="GO:0071949">
    <property type="term" value="F:FAD binding"/>
    <property type="evidence" value="ECO:0007669"/>
    <property type="project" value="InterPro"/>
</dbReference>
<sequence length="592" mass="63162">MTDGAVLDVLVVGYGPVGAVLAALLGRRGLSVGVVEPQKEPFPLPRAVGLDEETLRLLVGLPGLAGFLDRVHASGRSAILGPNRRVLIELGLGESELGTPVAAFFHQPSFERDLRAGIATLPGVTVHLGRSVTALHQAGEPADAGDPGDPGDPGGTVTAELDDGSRLRARWVVGCDGASSPVRGMLGVDYAGSTFTQPWLVVDVETPTPLAHLPYFSFVCDPRRPAVTMPMPGGHRWEWMLLPGEDPARMAQADGVRALLSDWVDPDTVRVVRTAVYTFHARTAARWRVGRILLAGDAAHSMPPFAGQGLGAGLRDAAALSWRLAEVIGGLAGEELLDEYERERRPHVEAMTSAALRVGRVVQTTNPRLSRLTRSVLVTLDHAPGLRRALRGGAARPRPRLPRGVAGTRPAAGRILPNPRLRTMDGRVIRLDDLLTDAWTLIGHGIDPTAGLDPAARDWVDRRAATALTVVAPGGLRAVSDVSCPAVEDLDGTLLHALRTRRPLPIALVRPDRYLAGLVAAPLRGTDLPTPPATRGSDTPWAARPASRYSTSRRIRSRLVRRPLISASCLPMSVSFADVWYWASVAPSASSR</sequence>
<name>A0A0D8B9L1_9ACTN</name>
<reference evidence="5" key="1">
    <citation type="submission" date="2015-02" db="EMBL/GenBank/DDBJ databases">
        <title>Draft Genome of Frankia sp. CpI1-S.</title>
        <authorList>
            <person name="Oshone R.T."/>
            <person name="Ngom M."/>
            <person name="Ghodhbane-Gtari F."/>
            <person name="Gtari M."/>
            <person name="Morris K."/>
            <person name="Thomas K."/>
            <person name="Sen A."/>
            <person name="Tisa L.S."/>
        </authorList>
    </citation>
    <scope>NUCLEOTIDE SEQUENCE [LARGE SCALE GENOMIC DNA]</scope>
    <source>
        <strain evidence="5">CpI1-S</strain>
    </source>
</reference>
<dbReference type="GO" id="GO:0008688">
    <property type="term" value="F:3-(3-hydroxyphenyl)propionate hydroxylase activity"/>
    <property type="evidence" value="ECO:0007669"/>
    <property type="project" value="UniProtKB-EC"/>
</dbReference>
<accession>A0A0D8B9L1</accession>
<organism evidence="4 5">
    <name type="scientific">Frankia torreyi</name>
    <dbReference type="NCBI Taxonomy" id="1856"/>
    <lineage>
        <taxon>Bacteria</taxon>
        <taxon>Bacillati</taxon>
        <taxon>Actinomycetota</taxon>
        <taxon>Actinomycetes</taxon>
        <taxon>Frankiales</taxon>
        <taxon>Frankiaceae</taxon>
        <taxon>Frankia</taxon>
    </lineage>
</organism>
<protein>
    <submittedName>
        <fullName evidence="4">2-polyprenyl-6-methoxyphenol hydroxylase-like oxidoreductase</fullName>
        <ecNumber evidence="4">1.14.13.127</ecNumber>
    </submittedName>
</protein>
<dbReference type="AlphaFoldDB" id="A0A0D8B9L1"/>
<evidence type="ECO:0000313" key="5">
    <source>
        <dbReference type="Proteomes" id="UP000032545"/>
    </source>
</evidence>
<evidence type="ECO:0000313" key="4">
    <source>
        <dbReference type="EMBL" id="KJE20629.1"/>
    </source>
</evidence>
<dbReference type="EMBL" id="JYFN01000055">
    <property type="protein sequence ID" value="KJE20629.1"/>
    <property type="molecule type" value="Genomic_DNA"/>
</dbReference>
<dbReference type="GO" id="GO:0019622">
    <property type="term" value="P:3-(3-hydroxy)phenylpropionate catabolic process"/>
    <property type="evidence" value="ECO:0007669"/>
    <property type="project" value="TreeGrafter"/>
</dbReference>
<dbReference type="PANTHER" id="PTHR43476">
    <property type="entry name" value="3-(3-HYDROXY-PHENYL)PROPIONATE/3-HYDROXYCINNAMIC ACID HYDROXYLASE"/>
    <property type="match status" value="1"/>
</dbReference>